<dbReference type="GO" id="GO:0016787">
    <property type="term" value="F:hydrolase activity"/>
    <property type="evidence" value="ECO:0007669"/>
    <property type="project" value="UniProtKB-KW"/>
</dbReference>
<proteinExistence type="inferred from homology"/>
<evidence type="ECO:0000313" key="11">
    <source>
        <dbReference type="Proteomes" id="UP000095085"/>
    </source>
</evidence>
<dbReference type="SUPFAM" id="SSF52540">
    <property type="entry name" value="P-loop containing nucleoside triphosphate hydrolases"/>
    <property type="match status" value="1"/>
</dbReference>
<dbReference type="GO" id="GO:0016301">
    <property type="term" value="F:kinase activity"/>
    <property type="evidence" value="ECO:0007669"/>
    <property type="project" value="UniProtKB-KW"/>
</dbReference>
<dbReference type="GO" id="GO:0005524">
    <property type="term" value="F:ATP binding"/>
    <property type="evidence" value="ECO:0007669"/>
    <property type="project" value="UniProtKB-KW"/>
</dbReference>
<dbReference type="GO" id="GO:0005737">
    <property type="term" value="C:cytoplasm"/>
    <property type="evidence" value="ECO:0007669"/>
    <property type="project" value="UniProtKB-SubCell"/>
</dbReference>
<comment type="subcellular location">
    <subcellularLocation>
        <location evidence="2">Cytoplasm</location>
    </subcellularLocation>
    <subcellularLocation>
        <location evidence="1">Nucleus</location>
    </subcellularLocation>
</comment>
<protein>
    <submittedName>
        <fullName evidence="10">p-loop containing nucleoside triphosphate hydrolase protein</fullName>
    </submittedName>
</protein>
<keyword evidence="8" id="KW-0539">Nucleus</keyword>
<evidence type="ECO:0000256" key="8">
    <source>
        <dbReference type="ARBA" id="ARBA00023242"/>
    </source>
</evidence>
<keyword evidence="6" id="KW-0418">Kinase</keyword>
<dbReference type="Gene3D" id="3.40.50.300">
    <property type="entry name" value="P-loop containing nucleotide triphosphate hydrolases"/>
    <property type="match status" value="1"/>
</dbReference>
<sequence length="290" mass="33930">METPLTKAVAFLSDVLRKHDFDASEQPLIVGVNGPQGSGKSYLCEHLLGEMSNKFPDLKFVQFLMDDLYLRHEEQSQLTAKSILEDNKLLQGRGLPGTHDIDLALEIFDKLNKREPVQIPFYDKSLFGGEGDRSPKDQWNTVNGKVDVLIFEGWFNGFLPIPNDNLRLKYLSSDVDYSVLKKHRLYHLEEMNETLEQYQKIWSMFNYFIYIKTESVQDVYVWRLEQEHNLKKITGTGMTDDQVKEFIDRYMPVYEVYCEKLCEKGYIQEKGHNLELFIDIKRNLISSQIH</sequence>
<dbReference type="FunFam" id="3.40.50.300:FF:001691">
    <property type="entry name" value="Probable ATP-dependent kinase TDA10"/>
    <property type="match status" value="1"/>
</dbReference>
<evidence type="ECO:0000256" key="6">
    <source>
        <dbReference type="ARBA" id="ARBA00022777"/>
    </source>
</evidence>
<dbReference type="InterPro" id="IPR027417">
    <property type="entry name" value="P-loop_NTPase"/>
</dbReference>
<dbReference type="STRING" id="984485.A0A1E4RSL9"/>
<organism evidence="10 11">
    <name type="scientific">Hyphopichia burtonii NRRL Y-1933</name>
    <dbReference type="NCBI Taxonomy" id="984485"/>
    <lineage>
        <taxon>Eukaryota</taxon>
        <taxon>Fungi</taxon>
        <taxon>Dikarya</taxon>
        <taxon>Ascomycota</taxon>
        <taxon>Saccharomycotina</taxon>
        <taxon>Pichiomycetes</taxon>
        <taxon>Debaryomycetaceae</taxon>
        <taxon>Hyphopichia</taxon>
    </lineage>
</organism>
<dbReference type="EMBL" id="KV454538">
    <property type="protein sequence ID" value="ODV70267.1"/>
    <property type="molecule type" value="Genomic_DNA"/>
</dbReference>
<gene>
    <name evidence="10" type="ORF">HYPBUDRAFT_155189</name>
</gene>
<name>A0A1E4RSL9_9ASCO</name>
<evidence type="ECO:0000256" key="2">
    <source>
        <dbReference type="ARBA" id="ARBA00004496"/>
    </source>
</evidence>
<reference evidence="11" key="1">
    <citation type="submission" date="2016-05" db="EMBL/GenBank/DDBJ databases">
        <title>Comparative genomics of biotechnologically important yeasts.</title>
        <authorList>
            <consortium name="DOE Joint Genome Institute"/>
            <person name="Riley R."/>
            <person name="Haridas S."/>
            <person name="Wolfe K.H."/>
            <person name="Lopes M.R."/>
            <person name="Hittinger C.T."/>
            <person name="Goker M."/>
            <person name="Salamov A."/>
            <person name="Wisecaver J."/>
            <person name="Long T.M."/>
            <person name="Aerts A.L."/>
            <person name="Barry K."/>
            <person name="Choi C."/>
            <person name="Clum A."/>
            <person name="Coughlan A.Y."/>
            <person name="Deshpande S."/>
            <person name="Douglass A.P."/>
            <person name="Hanson S.J."/>
            <person name="Klenk H.-P."/>
            <person name="Labutti K."/>
            <person name="Lapidus A."/>
            <person name="Lindquist E."/>
            <person name="Lipzen A."/>
            <person name="Meier-Kolthoff J.P."/>
            <person name="Ohm R.A."/>
            <person name="Otillar R.P."/>
            <person name="Pangilinan J."/>
            <person name="Peng Y."/>
            <person name="Rokas A."/>
            <person name="Rosa C.A."/>
            <person name="Scheuner C."/>
            <person name="Sibirny A.A."/>
            <person name="Slot J.C."/>
            <person name="Stielow J.B."/>
            <person name="Sun H."/>
            <person name="Kurtzman C.P."/>
            <person name="Blackwell M."/>
            <person name="Grigoriev I.V."/>
            <person name="Jeffries T.W."/>
        </authorList>
    </citation>
    <scope>NUCLEOTIDE SEQUENCE [LARGE SCALE GENOMIC DNA]</scope>
    <source>
        <strain evidence="11">NRRL Y-1933</strain>
    </source>
</reference>
<evidence type="ECO:0000256" key="3">
    <source>
        <dbReference type="ARBA" id="ARBA00022490"/>
    </source>
</evidence>
<keyword evidence="10" id="KW-0378">Hydrolase</keyword>
<evidence type="ECO:0000256" key="4">
    <source>
        <dbReference type="ARBA" id="ARBA00022679"/>
    </source>
</evidence>
<evidence type="ECO:0000256" key="5">
    <source>
        <dbReference type="ARBA" id="ARBA00022741"/>
    </source>
</evidence>
<dbReference type="RefSeq" id="XP_020079334.1">
    <property type="nucleotide sequence ID" value="XM_020222090.1"/>
</dbReference>
<evidence type="ECO:0000256" key="9">
    <source>
        <dbReference type="ARBA" id="ARBA00061312"/>
    </source>
</evidence>
<keyword evidence="4" id="KW-0808">Transferase</keyword>
<dbReference type="Proteomes" id="UP000095085">
    <property type="component" value="Unassembled WGS sequence"/>
</dbReference>
<evidence type="ECO:0000256" key="1">
    <source>
        <dbReference type="ARBA" id="ARBA00004123"/>
    </source>
</evidence>
<dbReference type="PANTHER" id="PTHR10285">
    <property type="entry name" value="URIDINE KINASE"/>
    <property type="match status" value="1"/>
</dbReference>
<keyword evidence="11" id="KW-1185">Reference proteome</keyword>
<keyword evidence="3" id="KW-0963">Cytoplasm</keyword>
<dbReference type="GeneID" id="30996639"/>
<evidence type="ECO:0000313" key="10">
    <source>
        <dbReference type="EMBL" id="ODV70267.1"/>
    </source>
</evidence>
<dbReference type="GO" id="GO:0005634">
    <property type="term" value="C:nucleus"/>
    <property type="evidence" value="ECO:0007669"/>
    <property type="project" value="UniProtKB-SubCell"/>
</dbReference>
<accession>A0A1E4RSL9</accession>
<keyword evidence="7" id="KW-0067">ATP-binding</keyword>
<evidence type="ECO:0000256" key="7">
    <source>
        <dbReference type="ARBA" id="ARBA00022840"/>
    </source>
</evidence>
<dbReference type="AlphaFoldDB" id="A0A1E4RSL9"/>
<dbReference type="OrthoDB" id="347435at2759"/>
<keyword evidence="5" id="KW-0547">Nucleotide-binding</keyword>
<comment type="similarity">
    <text evidence="9">Belongs to the GLYK kinase family.</text>
</comment>